<dbReference type="AlphaFoldDB" id="A0AAD0ECV0"/>
<protein>
    <submittedName>
        <fullName evidence="1">Uncharacterized protein</fullName>
    </submittedName>
</protein>
<evidence type="ECO:0000313" key="1">
    <source>
        <dbReference type="EMBL" id="ATF05853.1"/>
    </source>
</evidence>
<dbReference type="Proteomes" id="UP000217545">
    <property type="component" value="Chromosome"/>
</dbReference>
<dbReference type="RefSeq" id="WP_024097219.1">
    <property type="nucleotide sequence ID" value="NZ_CP010588.1"/>
</dbReference>
<sequence>MTDTVGQALTTSSADVFTVPAGKVRHVTLIQVCNVDGTNAADATIQWTDASNSDAVTRLAYQVTVEAQDSRTMSVGALALAAGDKLQALASAASDLEMTVTYYDEDAA</sequence>
<accession>A0AAD0ECV0</accession>
<dbReference type="EMBL" id="CP010784">
    <property type="protein sequence ID" value="ATF05853.1"/>
    <property type="molecule type" value="Genomic_DNA"/>
</dbReference>
<organism evidence="1 2">
    <name type="scientific">Phaeobacter gallaeciensis</name>
    <dbReference type="NCBI Taxonomy" id="60890"/>
    <lineage>
        <taxon>Bacteria</taxon>
        <taxon>Pseudomonadati</taxon>
        <taxon>Pseudomonadota</taxon>
        <taxon>Alphaproteobacteria</taxon>
        <taxon>Rhodobacterales</taxon>
        <taxon>Roseobacteraceae</taxon>
        <taxon>Phaeobacter</taxon>
    </lineage>
</organism>
<evidence type="ECO:0000313" key="2">
    <source>
        <dbReference type="Proteomes" id="UP000217545"/>
    </source>
</evidence>
<reference evidence="1 2" key="1">
    <citation type="journal article" date="2017" name="Front. Microbiol.">
        <title>Phaeobacter piscinae sp. nov., a species of the Roseobacter group and potential aquaculture probiont.</title>
        <authorList>
            <person name="Sonnenschein E.C."/>
            <person name="Phippen C.B.W."/>
            <person name="Nielsen K.F."/>
            <person name="Mateiu R.V."/>
            <person name="Melchiorsen J."/>
            <person name="Gram L."/>
            <person name="Overmann J."/>
            <person name="Freese H.M."/>
        </authorList>
    </citation>
    <scope>NUCLEOTIDE SEQUENCE [LARGE SCALE GENOMIC DNA]</scope>
    <source>
        <strain evidence="1 2">P63</strain>
    </source>
</reference>
<dbReference type="GeneID" id="31846183"/>
<proteinExistence type="predicted"/>
<gene>
    <name evidence="1" type="ORF">PhaeoP63_01778</name>
</gene>
<name>A0AAD0ECV0_9RHOB</name>